<protein>
    <submittedName>
        <fullName evidence="2">Uncharacterized protein</fullName>
    </submittedName>
</protein>
<sequence>MIKFGCSYLLFCAIATVSGSKVSPNLHDGITNVWV</sequence>
<feature type="signal peptide" evidence="1">
    <location>
        <begin position="1"/>
        <end position="19"/>
    </location>
</feature>
<dbReference type="AlphaFoldDB" id="A0A2P2NDY1"/>
<feature type="chain" id="PRO_5015131794" evidence="1">
    <location>
        <begin position="20"/>
        <end position="35"/>
    </location>
</feature>
<evidence type="ECO:0000256" key="1">
    <source>
        <dbReference type="SAM" id="SignalP"/>
    </source>
</evidence>
<keyword evidence="1" id="KW-0732">Signal</keyword>
<accession>A0A2P2NDY1</accession>
<evidence type="ECO:0000313" key="2">
    <source>
        <dbReference type="EMBL" id="MBX40685.1"/>
    </source>
</evidence>
<name>A0A2P2NDY1_RHIMU</name>
<dbReference type="EMBL" id="GGEC01060201">
    <property type="protein sequence ID" value="MBX40685.1"/>
    <property type="molecule type" value="Transcribed_RNA"/>
</dbReference>
<reference evidence="2" key="1">
    <citation type="submission" date="2018-02" db="EMBL/GenBank/DDBJ databases">
        <title>Rhizophora mucronata_Transcriptome.</title>
        <authorList>
            <person name="Meera S.P."/>
            <person name="Sreeshan A."/>
            <person name="Augustine A."/>
        </authorList>
    </citation>
    <scope>NUCLEOTIDE SEQUENCE</scope>
    <source>
        <tissue evidence="2">Leaf</tissue>
    </source>
</reference>
<organism evidence="2">
    <name type="scientific">Rhizophora mucronata</name>
    <name type="common">Asiatic mangrove</name>
    <dbReference type="NCBI Taxonomy" id="61149"/>
    <lineage>
        <taxon>Eukaryota</taxon>
        <taxon>Viridiplantae</taxon>
        <taxon>Streptophyta</taxon>
        <taxon>Embryophyta</taxon>
        <taxon>Tracheophyta</taxon>
        <taxon>Spermatophyta</taxon>
        <taxon>Magnoliopsida</taxon>
        <taxon>eudicotyledons</taxon>
        <taxon>Gunneridae</taxon>
        <taxon>Pentapetalae</taxon>
        <taxon>rosids</taxon>
        <taxon>fabids</taxon>
        <taxon>Malpighiales</taxon>
        <taxon>Rhizophoraceae</taxon>
        <taxon>Rhizophora</taxon>
    </lineage>
</organism>
<proteinExistence type="predicted"/>